<protein>
    <recommendedName>
        <fullName evidence="4">DUF222 domain-containing protein</fullName>
    </recommendedName>
</protein>
<dbReference type="Proteomes" id="UP001500683">
    <property type="component" value="Unassembled WGS sequence"/>
</dbReference>
<evidence type="ECO:0000313" key="3">
    <source>
        <dbReference type="Proteomes" id="UP001500683"/>
    </source>
</evidence>
<gene>
    <name evidence="2" type="ORF">GCM10022214_05120</name>
</gene>
<feature type="compositionally biased region" description="Low complexity" evidence="1">
    <location>
        <begin position="104"/>
        <end position="118"/>
    </location>
</feature>
<proteinExistence type="predicted"/>
<accession>A0ABP7UZS6</accession>
<reference evidence="3" key="1">
    <citation type="journal article" date="2019" name="Int. J. Syst. Evol. Microbiol.">
        <title>The Global Catalogue of Microorganisms (GCM) 10K type strain sequencing project: providing services to taxonomists for standard genome sequencing and annotation.</title>
        <authorList>
            <consortium name="The Broad Institute Genomics Platform"/>
            <consortium name="The Broad Institute Genome Sequencing Center for Infectious Disease"/>
            <person name="Wu L."/>
            <person name="Ma J."/>
        </authorList>
    </citation>
    <scope>NUCLEOTIDE SEQUENCE [LARGE SCALE GENOMIC DNA]</scope>
    <source>
        <strain evidence="3">JCM 16702</strain>
    </source>
</reference>
<dbReference type="Pfam" id="PF10009">
    <property type="entry name" value="DUF2252"/>
    <property type="match status" value="1"/>
</dbReference>
<name>A0ABP7UZS6_9ACTN</name>
<dbReference type="InterPro" id="IPR018721">
    <property type="entry name" value="DUF2252"/>
</dbReference>
<feature type="region of interest" description="Disordered" evidence="1">
    <location>
        <begin position="69"/>
        <end position="125"/>
    </location>
</feature>
<organism evidence="2 3">
    <name type="scientific">Actinomadura miaoliensis</name>
    <dbReference type="NCBI Taxonomy" id="430685"/>
    <lineage>
        <taxon>Bacteria</taxon>
        <taxon>Bacillati</taxon>
        <taxon>Actinomycetota</taxon>
        <taxon>Actinomycetes</taxon>
        <taxon>Streptosporangiales</taxon>
        <taxon>Thermomonosporaceae</taxon>
        <taxon>Actinomadura</taxon>
    </lineage>
</organism>
<feature type="compositionally biased region" description="Basic and acidic residues" evidence="1">
    <location>
        <begin position="72"/>
        <end position="103"/>
    </location>
</feature>
<evidence type="ECO:0000256" key="1">
    <source>
        <dbReference type="SAM" id="MobiDB-lite"/>
    </source>
</evidence>
<sequence length="146" mass="15921">MIETYVRAYVDQVRAFAAHGDDQGFALTLDNTDGHARQVLVSAVSSTRIGLLEDKTVVERHERRFRAGPGVRRLDKQERAKVERAYEGRRLESSQGRRRDGRAVADAGPRGAAAAGRAAGDRGCGADDLIERDRAHGRLSLEGVPA</sequence>
<evidence type="ECO:0000313" key="2">
    <source>
        <dbReference type="EMBL" id="GAA4056451.1"/>
    </source>
</evidence>
<comment type="caution">
    <text evidence="2">The sequence shown here is derived from an EMBL/GenBank/DDBJ whole genome shotgun (WGS) entry which is preliminary data.</text>
</comment>
<keyword evidence="3" id="KW-1185">Reference proteome</keyword>
<evidence type="ECO:0008006" key="4">
    <source>
        <dbReference type="Google" id="ProtNLM"/>
    </source>
</evidence>
<dbReference type="EMBL" id="BAAAZG010000001">
    <property type="protein sequence ID" value="GAA4056451.1"/>
    <property type="molecule type" value="Genomic_DNA"/>
</dbReference>